<name>A0A7X1SS54_9PROT</name>
<dbReference type="Proteomes" id="UP000432209">
    <property type="component" value="Unassembled WGS sequence"/>
</dbReference>
<keyword evidence="2" id="KW-1185">Reference proteome</keyword>
<comment type="caution">
    <text evidence="1">The sequence shown here is derived from an EMBL/GenBank/DDBJ whole genome shotgun (WGS) entry which is preliminary data.</text>
</comment>
<reference evidence="1 2" key="1">
    <citation type="submission" date="2019-10" db="EMBL/GenBank/DDBJ databases">
        <title>Gluconobacter aidae sp. nov., a novel species of acetic acid bacteria isolated in Thailand.</title>
        <authorList>
            <person name="Yukphan P."/>
            <person name="Charoenyingcharoen P."/>
            <person name="Malimas S."/>
            <person name="Muramatsu Y."/>
            <person name="Nakagawa Y."/>
            <person name="Tanasupawat S."/>
            <person name="Yamada Y."/>
        </authorList>
    </citation>
    <scope>NUCLEOTIDE SEQUENCE [LARGE SCALE GENOMIC DNA]</scope>
    <source>
        <strain evidence="1 2">AC10</strain>
    </source>
</reference>
<dbReference type="EMBL" id="WIPH01000061">
    <property type="protein sequence ID" value="MQS00147.1"/>
    <property type="molecule type" value="Genomic_DNA"/>
</dbReference>
<accession>A0A7X1SS54</accession>
<dbReference type="RefSeq" id="WP_153431865.1">
    <property type="nucleotide sequence ID" value="NZ_WIPH01000061.1"/>
</dbReference>
<proteinExistence type="predicted"/>
<evidence type="ECO:0000313" key="2">
    <source>
        <dbReference type="Proteomes" id="UP000432209"/>
    </source>
</evidence>
<protein>
    <submittedName>
        <fullName evidence="1">Uncharacterized protein</fullName>
    </submittedName>
</protein>
<sequence length="141" mass="16205">MDLDEYINRIVDPTFLDFQKNPSSGRHAFLACIVVYHSVDYASFPNKTKEITEYWSKNSIEFAIVDMIANHIKHVKSKIEKLNDINKISNGIPLSSIIIKGDISGDSFGLDLHNLYYYLRDAIIFIKNYSKNTKILSDIEL</sequence>
<organism evidence="1 2">
    <name type="scientific">Gluconobacter aidae</name>
    <dbReference type="NCBI Taxonomy" id="2662454"/>
    <lineage>
        <taxon>Bacteria</taxon>
        <taxon>Pseudomonadati</taxon>
        <taxon>Pseudomonadota</taxon>
        <taxon>Alphaproteobacteria</taxon>
        <taxon>Acetobacterales</taxon>
        <taxon>Acetobacteraceae</taxon>
        <taxon>Gluconobacter</taxon>
    </lineage>
</organism>
<dbReference type="AlphaFoldDB" id="A0A7X1SS54"/>
<gene>
    <name evidence="1" type="ORF">GFJ39_13350</name>
</gene>
<evidence type="ECO:0000313" key="1">
    <source>
        <dbReference type="EMBL" id="MQS00147.1"/>
    </source>
</evidence>